<evidence type="ECO:0000259" key="1">
    <source>
        <dbReference type="PROSITE" id="PS50072"/>
    </source>
</evidence>
<name>A0AAD9IK36_PROWI</name>
<comment type="caution">
    <text evidence="2">The sequence shown here is derived from an EMBL/GenBank/DDBJ whole genome shotgun (WGS) entry which is preliminary data.</text>
</comment>
<dbReference type="PANTHER" id="PTHR47511">
    <property type="entry name" value="PEPTIDYL-PROLYL CIS-TRANS ISOMERASE CYP23"/>
    <property type="match status" value="1"/>
</dbReference>
<dbReference type="PANTHER" id="PTHR47511:SF1">
    <property type="entry name" value="PEPTIDYL-PROLYL CIS-TRANS ISOMERASE CYP23"/>
    <property type="match status" value="1"/>
</dbReference>
<dbReference type="InterPro" id="IPR044233">
    <property type="entry name" value="CYP23-like"/>
</dbReference>
<dbReference type="Gene3D" id="2.40.100.10">
    <property type="entry name" value="Cyclophilin-like"/>
    <property type="match status" value="1"/>
</dbReference>
<reference evidence="2" key="1">
    <citation type="submission" date="2021-01" db="EMBL/GenBank/DDBJ databases">
        <authorList>
            <person name="Eckstrom K.M.E."/>
        </authorList>
    </citation>
    <scope>NUCLEOTIDE SEQUENCE</scope>
    <source>
        <strain evidence="2">UVCC 0001</strain>
    </source>
</reference>
<dbReference type="InterPro" id="IPR029000">
    <property type="entry name" value="Cyclophilin-like_dom_sf"/>
</dbReference>
<feature type="domain" description="PPIase cyclophilin-type" evidence="1">
    <location>
        <begin position="1"/>
        <end position="99"/>
    </location>
</feature>
<dbReference type="SUPFAM" id="SSF50891">
    <property type="entry name" value="Cyclophilin-like"/>
    <property type="match status" value="1"/>
</dbReference>
<dbReference type="EMBL" id="JASFZW010000006">
    <property type="protein sequence ID" value="KAK2077647.1"/>
    <property type="molecule type" value="Genomic_DNA"/>
</dbReference>
<protein>
    <recommendedName>
        <fullName evidence="1">PPIase cyclophilin-type domain-containing protein</fullName>
    </recommendedName>
</protein>
<dbReference type="PROSITE" id="PS50072">
    <property type="entry name" value="CSA_PPIASE_2"/>
    <property type="match status" value="1"/>
</dbReference>
<keyword evidence="3" id="KW-1185">Reference proteome</keyword>
<dbReference type="Pfam" id="PF00160">
    <property type="entry name" value="Pro_isomerase"/>
    <property type="match status" value="1"/>
</dbReference>
<organism evidence="2 3">
    <name type="scientific">Prototheca wickerhamii</name>
    <dbReference type="NCBI Taxonomy" id="3111"/>
    <lineage>
        <taxon>Eukaryota</taxon>
        <taxon>Viridiplantae</taxon>
        <taxon>Chlorophyta</taxon>
        <taxon>core chlorophytes</taxon>
        <taxon>Trebouxiophyceae</taxon>
        <taxon>Chlorellales</taxon>
        <taxon>Chlorellaceae</taxon>
        <taxon>Prototheca</taxon>
    </lineage>
</organism>
<accession>A0AAD9IK36</accession>
<evidence type="ECO:0000313" key="2">
    <source>
        <dbReference type="EMBL" id="KAK2077647.1"/>
    </source>
</evidence>
<dbReference type="InterPro" id="IPR002130">
    <property type="entry name" value="Cyclophilin-type_PPIase_dom"/>
</dbReference>
<dbReference type="AlphaFoldDB" id="A0AAD9IK36"/>
<dbReference type="GO" id="GO:0003755">
    <property type="term" value="F:peptidyl-prolyl cis-trans isomerase activity"/>
    <property type="evidence" value="ECO:0007669"/>
    <property type="project" value="InterPro"/>
</dbReference>
<dbReference type="Proteomes" id="UP001255856">
    <property type="component" value="Unassembled WGS sequence"/>
</dbReference>
<gene>
    <name evidence="2" type="ORF">QBZ16_004493</name>
</gene>
<proteinExistence type="predicted"/>
<evidence type="ECO:0000313" key="3">
    <source>
        <dbReference type="Proteomes" id="UP001255856"/>
    </source>
</evidence>
<sequence length="142" mass="15895">MDAFQQGLANQRVPLEVLSDLKHDKRGILSLARHSDPNSGGSSFSILLGAAPHLDMQYTVFGEVTKGLEVLSAMEQVETRKEGIFVMPKDRITISSTYTYYVGGTAEEQVQCWDRATQLSARLEAHMLMLQEVRQQDLPGRR</sequence>